<keyword evidence="1 6" id="KW-1277">Toxin-antitoxin system</keyword>
<dbReference type="Pfam" id="PF01850">
    <property type="entry name" value="PIN"/>
    <property type="match status" value="1"/>
</dbReference>
<dbReference type="EMBL" id="PXNP01000111">
    <property type="protein sequence ID" value="PSF04590.1"/>
    <property type="molecule type" value="Genomic_DNA"/>
</dbReference>
<feature type="binding site" evidence="6">
    <location>
        <position position="5"/>
    </location>
    <ligand>
        <name>Mg(2+)</name>
        <dbReference type="ChEBI" id="CHEBI:18420"/>
    </ligand>
</feature>
<dbReference type="InterPro" id="IPR029060">
    <property type="entry name" value="PIN-like_dom_sf"/>
</dbReference>
<dbReference type="GO" id="GO:0004540">
    <property type="term" value="F:RNA nuclease activity"/>
    <property type="evidence" value="ECO:0007669"/>
    <property type="project" value="InterPro"/>
</dbReference>
<keyword evidence="2 6" id="KW-0540">Nuclease</keyword>
<keyword evidence="5 6" id="KW-0460">Magnesium</keyword>
<dbReference type="Proteomes" id="UP000239866">
    <property type="component" value="Unassembled WGS sequence"/>
</dbReference>
<dbReference type="GO" id="GO:0016787">
    <property type="term" value="F:hydrolase activity"/>
    <property type="evidence" value="ECO:0007669"/>
    <property type="project" value="UniProtKB-KW"/>
</dbReference>
<dbReference type="HAMAP" id="MF_00265">
    <property type="entry name" value="VapC_Nob1"/>
    <property type="match status" value="1"/>
</dbReference>
<feature type="domain" description="PIN" evidence="7">
    <location>
        <begin position="2"/>
        <end position="117"/>
    </location>
</feature>
<organism evidence="8 9">
    <name type="scientific">Marinobacter fuscus</name>
    <dbReference type="NCBI Taxonomy" id="2109942"/>
    <lineage>
        <taxon>Bacteria</taxon>
        <taxon>Pseudomonadati</taxon>
        <taxon>Pseudomonadota</taxon>
        <taxon>Gammaproteobacteria</taxon>
        <taxon>Pseudomonadales</taxon>
        <taxon>Marinobacteraceae</taxon>
        <taxon>Marinobacter</taxon>
    </lineage>
</organism>
<comment type="cofactor">
    <cofactor evidence="6">
        <name>Mg(2+)</name>
        <dbReference type="ChEBI" id="CHEBI:18420"/>
    </cofactor>
</comment>
<keyword evidence="9" id="KW-1185">Reference proteome</keyword>
<evidence type="ECO:0000256" key="5">
    <source>
        <dbReference type="ARBA" id="ARBA00022842"/>
    </source>
</evidence>
<dbReference type="PANTHER" id="PTHR42740">
    <property type="entry name" value="RIBONUCLEASE VAPC3"/>
    <property type="match status" value="1"/>
</dbReference>
<dbReference type="PANTHER" id="PTHR42740:SF1">
    <property type="entry name" value="RIBONUCLEASE VAPC3"/>
    <property type="match status" value="1"/>
</dbReference>
<dbReference type="GO" id="GO:0000287">
    <property type="term" value="F:magnesium ion binding"/>
    <property type="evidence" value="ECO:0007669"/>
    <property type="project" value="UniProtKB-UniRule"/>
</dbReference>
<evidence type="ECO:0000256" key="1">
    <source>
        <dbReference type="ARBA" id="ARBA00022649"/>
    </source>
</evidence>
<keyword evidence="3 6" id="KW-0479">Metal-binding</keyword>
<evidence type="ECO:0000256" key="2">
    <source>
        <dbReference type="ARBA" id="ARBA00022722"/>
    </source>
</evidence>
<evidence type="ECO:0000256" key="6">
    <source>
        <dbReference type="HAMAP-Rule" id="MF_00265"/>
    </source>
</evidence>
<accession>A0A2T1K3E1</accession>
<evidence type="ECO:0000256" key="4">
    <source>
        <dbReference type="ARBA" id="ARBA00022801"/>
    </source>
</evidence>
<comment type="caution">
    <text evidence="8">The sequence shown here is derived from an EMBL/GenBank/DDBJ whole genome shotgun (WGS) entry which is preliminary data.</text>
</comment>
<dbReference type="CDD" id="cd18760">
    <property type="entry name" value="PIN_MtVapC3-like"/>
    <property type="match status" value="1"/>
</dbReference>
<comment type="similarity">
    <text evidence="6">Belongs to the PINc/VapC protein family.</text>
</comment>
<keyword evidence="4 6" id="KW-0378">Hydrolase</keyword>
<dbReference type="OrthoDB" id="9811788at2"/>
<dbReference type="EC" id="3.1.-.-" evidence="6"/>
<protein>
    <recommendedName>
        <fullName evidence="6">Ribonuclease VapC</fullName>
        <shortName evidence="6">RNase VapC</shortName>
        <ecNumber evidence="6">3.1.-.-</ecNumber>
    </recommendedName>
    <alternativeName>
        <fullName evidence="6">Toxin VapC</fullName>
    </alternativeName>
</protein>
<comment type="function">
    <text evidence="6">Toxic component of a toxin-antitoxin (TA) system. An RNase.</text>
</comment>
<dbReference type="Gene3D" id="3.40.50.1010">
    <property type="entry name" value="5'-nuclease"/>
    <property type="match status" value="1"/>
</dbReference>
<evidence type="ECO:0000259" key="7">
    <source>
        <dbReference type="Pfam" id="PF01850"/>
    </source>
</evidence>
<dbReference type="SUPFAM" id="SSF88723">
    <property type="entry name" value="PIN domain-like"/>
    <property type="match status" value="1"/>
</dbReference>
<sequence length="133" mass="15151">MILVDTSVWIDYFNGAENSHTDLLDSSIVQGLVAIGDLIFLEILQGIRDDKQYRQTRQSLLALDQHEMFGKEMAAKCAENYRALRKKGITIRKTADVIIATFCIEKRLPLLFLDRDFLPFVDHLGLEPALPKT</sequence>
<dbReference type="GO" id="GO:0090729">
    <property type="term" value="F:toxin activity"/>
    <property type="evidence" value="ECO:0007669"/>
    <property type="project" value="UniProtKB-KW"/>
</dbReference>
<evidence type="ECO:0000256" key="3">
    <source>
        <dbReference type="ARBA" id="ARBA00022723"/>
    </source>
</evidence>
<dbReference type="RefSeq" id="WP_106765745.1">
    <property type="nucleotide sequence ID" value="NZ_PXNP01000111.1"/>
</dbReference>
<feature type="binding site" evidence="6">
    <location>
        <position position="96"/>
    </location>
    <ligand>
        <name>Mg(2+)</name>
        <dbReference type="ChEBI" id="CHEBI:18420"/>
    </ligand>
</feature>
<evidence type="ECO:0000313" key="9">
    <source>
        <dbReference type="Proteomes" id="UP000239866"/>
    </source>
</evidence>
<name>A0A2T1K3E1_9GAMM</name>
<evidence type="ECO:0000313" key="8">
    <source>
        <dbReference type="EMBL" id="PSF04590.1"/>
    </source>
</evidence>
<dbReference type="InterPro" id="IPR002716">
    <property type="entry name" value="PIN_dom"/>
</dbReference>
<gene>
    <name evidence="6" type="primary">vapC</name>
    <name evidence="8" type="ORF">C7H09_19635</name>
</gene>
<reference evidence="8 9" key="1">
    <citation type="submission" date="2018-03" db="EMBL/GenBank/DDBJ databases">
        <title>Marinobacter brunus sp. nov., a marine bacterium of Gamma-proteobacteria isolated from the surface seawater of the South China Sea.</title>
        <authorList>
            <person name="Cheng H."/>
            <person name="Wu Y.-H."/>
            <person name="Xamxidin M."/>
            <person name="Xu X.-W."/>
        </authorList>
    </citation>
    <scope>NUCLEOTIDE SEQUENCE [LARGE SCALE GENOMIC DNA]</scope>
    <source>
        <strain evidence="8 9">NH169-3</strain>
    </source>
</reference>
<dbReference type="InterPro" id="IPR051749">
    <property type="entry name" value="PINc/VapC_TA_RNase"/>
</dbReference>
<dbReference type="InterPro" id="IPR022907">
    <property type="entry name" value="VapC_family"/>
</dbReference>
<proteinExistence type="inferred from homology"/>
<dbReference type="AlphaFoldDB" id="A0A2T1K3E1"/>
<keyword evidence="6" id="KW-0800">Toxin</keyword>